<evidence type="ECO:0000256" key="1">
    <source>
        <dbReference type="SAM" id="MobiDB-lite"/>
    </source>
</evidence>
<feature type="region of interest" description="Disordered" evidence="1">
    <location>
        <begin position="46"/>
        <end position="68"/>
    </location>
</feature>
<dbReference type="AlphaFoldDB" id="A0AA48L7R9"/>
<accession>A0AA48L7R9</accession>
<reference evidence="2" key="1">
    <citation type="journal article" date="2023" name="BMC Genomics">
        <title>Chromosome-level genome assemblies of Cutaneotrichosporon spp. (Trichosporonales, Basidiomycota) reveal imbalanced evolution between nucleotide sequences and chromosome synteny.</title>
        <authorList>
            <person name="Kobayashi Y."/>
            <person name="Kayamori A."/>
            <person name="Aoki K."/>
            <person name="Shiwa Y."/>
            <person name="Matsutani M."/>
            <person name="Fujita N."/>
            <person name="Sugita T."/>
            <person name="Iwasaki W."/>
            <person name="Tanaka N."/>
            <person name="Takashima M."/>
        </authorList>
    </citation>
    <scope>NUCLEOTIDE SEQUENCE</scope>
    <source>
        <strain evidence="2">HIS019</strain>
    </source>
</reference>
<gene>
    <name evidence="2" type="ORF">CcaverHIS019_0511500</name>
</gene>
<name>A0AA48L7R9_9TREE</name>
<dbReference type="GeneID" id="85497392"/>
<dbReference type="Proteomes" id="UP001233271">
    <property type="component" value="Chromosome 5"/>
</dbReference>
<evidence type="ECO:0000313" key="2">
    <source>
        <dbReference type="EMBL" id="BEI93522.1"/>
    </source>
</evidence>
<keyword evidence="3" id="KW-1185">Reference proteome</keyword>
<dbReference type="RefSeq" id="XP_060458787.1">
    <property type="nucleotide sequence ID" value="XM_060602388.1"/>
</dbReference>
<protein>
    <submittedName>
        <fullName evidence="2">Uncharacterized protein</fullName>
    </submittedName>
</protein>
<dbReference type="KEGG" id="ccac:CcaHIS019_0511500"/>
<organism evidence="2 3">
    <name type="scientific">Cutaneotrichosporon cavernicola</name>
    <dbReference type="NCBI Taxonomy" id="279322"/>
    <lineage>
        <taxon>Eukaryota</taxon>
        <taxon>Fungi</taxon>
        <taxon>Dikarya</taxon>
        <taxon>Basidiomycota</taxon>
        <taxon>Agaricomycotina</taxon>
        <taxon>Tremellomycetes</taxon>
        <taxon>Trichosporonales</taxon>
        <taxon>Trichosporonaceae</taxon>
        <taxon>Cutaneotrichosporon</taxon>
    </lineage>
</organism>
<proteinExistence type="predicted"/>
<sequence>MSLHQSPLAVRVYAHNLPQSNWINDGIVHPLRADLATLNRTVDPDTDLNLTANSDTNSDTGSDTDSSNTAFSTLSDSDNFWGLSNGKAIIIATAIMDATESQYPHIYSRSSFWDTIRSAWAIVGCHGHASLITRIRTNKLGADDLTHLFNDINDNMPLMLHVLESRLDHYAADALSAWNGIAQGMFDRMDIDPVREVLAGNDTEWSLARAWVIAAGLDVYIALTAKPDMFEAFRGAHCHKIIELAPEMYERKFGASIEAFTQ</sequence>
<evidence type="ECO:0000313" key="3">
    <source>
        <dbReference type="Proteomes" id="UP001233271"/>
    </source>
</evidence>
<dbReference type="EMBL" id="AP028216">
    <property type="protein sequence ID" value="BEI93522.1"/>
    <property type="molecule type" value="Genomic_DNA"/>
</dbReference>
<feature type="compositionally biased region" description="Low complexity" evidence="1">
    <location>
        <begin position="53"/>
        <end position="68"/>
    </location>
</feature>